<feature type="region of interest" description="Disordered" evidence="2">
    <location>
        <begin position="517"/>
        <end position="540"/>
    </location>
</feature>
<evidence type="ECO:0000256" key="1">
    <source>
        <dbReference type="SAM" id="Coils"/>
    </source>
</evidence>
<dbReference type="Pfam" id="PF13384">
    <property type="entry name" value="HTH_23"/>
    <property type="match status" value="1"/>
</dbReference>
<reference evidence="3 4" key="1">
    <citation type="submission" date="2015-09" db="EMBL/GenBank/DDBJ databases">
        <authorList>
            <consortium name="Pathogen Informatics"/>
        </authorList>
    </citation>
    <scope>NUCLEOTIDE SEQUENCE [LARGE SCALE GENOMIC DNA]</scope>
    <source>
        <strain evidence="3 4">2789STDY5834835</strain>
    </source>
</reference>
<evidence type="ECO:0000313" key="4">
    <source>
        <dbReference type="Proteomes" id="UP000095679"/>
    </source>
</evidence>
<proteinExistence type="predicted"/>
<sequence>MAEKTQVYHFAPGMPYIPPKDFRLVRAKWESPQLYINGLPAFFHLHLQREDGYYSYAQIFCRPVVNNKQLNIRQIGYVNTSDIGKSLEKMADFHQYQEYFLTANSFSTPKERKKKNLYTIQNIVLDIDIHSAKRDRGIFIQRLDAVLYLAFKDETFPLPVPNTVVYTGRGIQLWWAVCPFSAKELLYVYHDLVRYFASEITKRINEDKELKKHVIVDAAASKKESGLFRMPGTWNAKSRTFGSFRILHENKFDAVFLFFDHHPKTGKPFIKYKNKRKNRFRDYGKYMEEKIRHLIKVRREEGLDENGFRDLYCLIVYCAYLSSGTADEIAWAKTIGLNESFQRPLPEKELRSYMSSATEKKYRFTFEKVIEYLDIDEKEQETICLKPAGVRKKEREMAKKQAEENRKRRKEEKEKKKLRVLELLMKGYTQQKIAGIIGCTQSTVSKVIKESGIKCKKGRRKIIESAKVICQTIHTKKEEKQKAKVHKEMEHLLETNPEFCTTMDKLNELKKKRERYRKEKEELNERRKNAGMEPDFCSTV</sequence>
<organism evidence="3 4">
    <name type="scientific">Anaerobutyricum hallii</name>
    <dbReference type="NCBI Taxonomy" id="39488"/>
    <lineage>
        <taxon>Bacteria</taxon>
        <taxon>Bacillati</taxon>
        <taxon>Bacillota</taxon>
        <taxon>Clostridia</taxon>
        <taxon>Lachnospirales</taxon>
        <taxon>Lachnospiraceae</taxon>
        <taxon>Anaerobutyricum</taxon>
    </lineage>
</organism>
<evidence type="ECO:0000313" key="3">
    <source>
        <dbReference type="EMBL" id="CUO47833.1"/>
    </source>
</evidence>
<protein>
    <submittedName>
        <fullName evidence="3">Uncharacterized protein</fullName>
    </submittedName>
</protein>
<dbReference type="AlphaFoldDB" id="A0A174FCE2"/>
<dbReference type="RefSeq" id="WP_172677267.1">
    <property type="nucleotide sequence ID" value="NZ_CYZL01000015.1"/>
</dbReference>
<keyword evidence="1" id="KW-0175">Coiled coil</keyword>
<evidence type="ECO:0000256" key="2">
    <source>
        <dbReference type="SAM" id="MobiDB-lite"/>
    </source>
</evidence>
<dbReference type="GO" id="GO:0006351">
    <property type="term" value="P:DNA-templated transcription"/>
    <property type="evidence" value="ECO:0007669"/>
    <property type="project" value="InterPro"/>
</dbReference>
<dbReference type="EMBL" id="CYZL01000015">
    <property type="protein sequence ID" value="CUO47833.1"/>
    <property type="molecule type" value="Genomic_DNA"/>
</dbReference>
<feature type="coiled-coil region" evidence="1">
    <location>
        <begin position="390"/>
        <end position="421"/>
    </location>
</feature>
<name>A0A174FCE2_9FIRM</name>
<dbReference type="Proteomes" id="UP000095679">
    <property type="component" value="Unassembled WGS sequence"/>
</dbReference>
<accession>A0A174FCE2</accession>
<feature type="compositionally biased region" description="Basic and acidic residues" evidence="2">
    <location>
        <begin position="517"/>
        <end position="530"/>
    </location>
</feature>
<gene>
    <name evidence="3" type="ORF">ERS852450_01872</name>
</gene>